<dbReference type="SMART" id="SM00670">
    <property type="entry name" value="PINc"/>
    <property type="match status" value="1"/>
</dbReference>
<dbReference type="PANTHER" id="PTHR16161">
    <property type="entry name" value="TRANSCRIPTIONAL PROTEIN SWT1"/>
    <property type="match status" value="1"/>
</dbReference>
<feature type="coiled-coil region" evidence="1">
    <location>
        <begin position="243"/>
        <end position="270"/>
    </location>
</feature>
<evidence type="ECO:0000313" key="4">
    <source>
        <dbReference type="Proteomes" id="UP001153737"/>
    </source>
</evidence>
<gene>
    <name evidence="3" type="ORF">PHAECO_LOCUS8938</name>
</gene>
<dbReference type="SUPFAM" id="SSF88723">
    <property type="entry name" value="PIN domain-like"/>
    <property type="match status" value="1"/>
</dbReference>
<protein>
    <recommendedName>
        <fullName evidence="2">PIN domain-containing protein</fullName>
    </recommendedName>
</protein>
<dbReference type="CDD" id="cd18727">
    <property type="entry name" value="PIN_Swt1-like"/>
    <property type="match status" value="1"/>
</dbReference>
<organism evidence="3 4">
    <name type="scientific">Phaedon cochleariae</name>
    <name type="common">Mustard beetle</name>
    <dbReference type="NCBI Taxonomy" id="80249"/>
    <lineage>
        <taxon>Eukaryota</taxon>
        <taxon>Metazoa</taxon>
        <taxon>Ecdysozoa</taxon>
        <taxon>Arthropoda</taxon>
        <taxon>Hexapoda</taxon>
        <taxon>Insecta</taxon>
        <taxon>Pterygota</taxon>
        <taxon>Neoptera</taxon>
        <taxon>Endopterygota</taxon>
        <taxon>Coleoptera</taxon>
        <taxon>Polyphaga</taxon>
        <taxon>Cucujiformia</taxon>
        <taxon>Chrysomeloidea</taxon>
        <taxon>Chrysomelidae</taxon>
        <taxon>Chrysomelinae</taxon>
        <taxon>Chrysomelini</taxon>
        <taxon>Phaedon</taxon>
    </lineage>
</organism>
<proteinExistence type="predicted"/>
<evidence type="ECO:0000259" key="2">
    <source>
        <dbReference type="SMART" id="SM00670"/>
    </source>
</evidence>
<evidence type="ECO:0000256" key="1">
    <source>
        <dbReference type="SAM" id="Coils"/>
    </source>
</evidence>
<dbReference type="AlphaFoldDB" id="A0A9P0DKR3"/>
<accession>A0A9P0DKR3</accession>
<dbReference type="Gene3D" id="3.40.50.1010">
    <property type="entry name" value="5'-nuclease"/>
    <property type="match status" value="1"/>
</dbReference>
<dbReference type="InterPro" id="IPR029060">
    <property type="entry name" value="PIN-like_dom_sf"/>
</dbReference>
<dbReference type="PANTHER" id="PTHR16161:SF0">
    <property type="entry name" value="TRANSCRIPTIONAL PROTEIN SWT1"/>
    <property type="match status" value="1"/>
</dbReference>
<evidence type="ECO:0000313" key="3">
    <source>
        <dbReference type="EMBL" id="CAH1169500.1"/>
    </source>
</evidence>
<dbReference type="OrthoDB" id="548295at2759"/>
<keyword evidence="4" id="KW-1185">Reference proteome</keyword>
<feature type="domain" description="PIN" evidence="2">
    <location>
        <begin position="646"/>
        <end position="769"/>
    </location>
</feature>
<reference evidence="3" key="2">
    <citation type="submission" date="2022-10" db="EMBL/GenBank/DDBJ databases">
        <authorList>
            <consortium name="ENA_rothamsted_submissions"/>
            <consortium name="culmorum"/>
            <person name="King R."/>
        </authorList>
    </citation>
    <scope>NUCLEOTIDE SEQUENCE</scope>
</reference>
<dbReference type="Proteomes" id="UP001153737">
    <property type="component" value="Chromosome 5"/>
</dbReference>
<keyword evidence="1" id="KW-0175">Coiled coil</keyword>
<name>A0A9P0DKR3_PHACE</name>
<dbReference type="GO" id="GO:0005634">
    <property type="term" value="C:nucleus"/>
    <property type="evidence" value="ECO:0007669"/>
    <property type="project" value="TreeGrafter"/>
</dbReference>
<dbReference type="Pfam" id="PF13638">
    <property type="entry name" value="PIN_4"/>
    <property type="match status" value="1"/>
</dbReference>
<reference evidence="3" key="1">
    <citation type="submission" date="2022-01" db="EMBL/GenBank/DDBJ databases">
        <authorList>
            <person name="King R."/>
        </authorList>
    </citation>
    <scope>NUCLEOTIDE SEQUENCE</scope>
</reference>
<dbReference type="InterPro" id="IPR002716">
    <property type="entry name" value="PIN_dom"/>
</dbReference>
<dbReference type="InterPro" id="IPR052626">
    <property type="entry name" value="SWT1_Regulator"/>
</dbReference>
<sequence>MSHRTGENRTILKARRFNKFQSTSAAIANYVPDNLINTTTTTSEILGKHGLKRNRDEVNVSIPKKMCNGLQVSLGTARNLANNRLQRLKGSLKADLEQKINSGTETGETVMTSSNGSTVGHLETFSNYNEPSKSQTPVYAEGYSIPETSSNIRLQNLDKWTTPPPAKTRNTLVENSFISVRETNEYAVNSSNSHTKAFQNFNEPYNSERSLIKDSHSTSLTSPKNIYKNLDKWANSSNNYQEKNFANQRLNRLKRVVNDLKSNVELVSNNNNCGIQESPLKSQVNNDGTMIHLNKEHHGSLHNRVSGLKRNADYSESEVACSPIKKSSPLDTLSCLATNNKWTEDSSRLKACSSEAYNLLSPNINNKKGNNNFSSPERSGLNTLKATNVSNRIMKIKKNMETINTTLYHDQSPVMNYDQKVCYNTPRNCGKLKSSENLKHDKNGRSGHDCFKKSINDSQGSHHDNIKEKARNFQFNTTTNKIYECSGSKSNTNSDNFAKSTNESQIINSNRNTQCNISQQTGILDDLTLDHFLESSKHQDSASPCKTSSEANNFDNYKGKWKMTATWVWNHQNMNGTPDQPESVVVSEIVAEPISKREDHIDDTEEMEWTNAEPDSDQIETQTEIEIRNSADEEAKNLPKQKSKELCIIVDTNVFISGLSRIKDIMNLKITEPTSLIIYVPWMVITELDYMKHSCSDDKLKQKVTSAIKFINTALENKNPRFLGQTIHDMEQQKSIGISPDDKIVSCCLQANQKYETVILLSNDLNLRSKAMINNISATSANEIIMKILSKTTKTAKSQKIMQKMSMLCSSVICDCAKDTYGDVWSKMDLLSSPPWSLKECLKRFRKYWPTVFQDKVMKQFTMVVDQLLAIFHKNRYFADDSEDYVKFMKLCINLCIFLKDIQQCRGSVENTLRDITKI</sequence>
<dbReference type="EMBL" id="OU896711">
    <property type="protein sequence ID" value="CAH1169500.1"/>
    <property type="molecule type" value="Genomic_DNA"/>
</dbReference>